<protein>
    <submittedName>
        <fullName evidence="1">Uncharacterized protein</fullName>
    </submittedName>
</protein>
<proteinExistence type="predicted"/>
<dbReference type="EMBL" id="JAOPHQ010002567">
    <property type="protein sequence ID" value="KAK0146556.1"/>
    <property type="molecule type" value="Genomic_DNA"/>
</dbReference>
<sequence>MCPKGVFWEVLRKYRILGLLLHTIWSPYNRNNVVLFASSDCDLRRFAAKCDAVGMRVSTSKSKAMVLSWKKVDCRLWVGREQLAQVEGFKYLGV</sequence>
<evidence type="ECO:0000313" key="2">
    <source>
        <dbReference type="Proteomes" id="UP001174136"/>
    </source>
</evidence>
<keyword evidence="2" id="KW-1185">Reference proteome</keyword>
<gene>
    <name evidence="1" type="ORF">N1851_014128</name>
</gene>
<comment type="caution">
    <text evidence="1">The sequence shown here is derived from an EMBL/GenBank/DDBJ whole genome shotgun (WGS) entry which is preliminary data.</text>
</comment>
<reference evidence="1" key="1">
    <citation type="journal article" date="2023" name="Front. Mar. Sci.">
        <title>A new Merluccius polli reference genome to investigate the effects of global change in West African waters.</title>
        <authorList>
            <person name="Mateo J.L."/>
            <person name="Blanco-Fernandez C."/>
            <person name="Garcia-Vazquez E."/>
            <person name="Machado-Schiaffino G."/>
        </authorList>
    </citation>
    <scope>NUCLEOTIDE SEQUENCE</scope>
    <source>
        <strain evidence="1">C29</strain>
        <tissue evidence="1">Fin</tissue>
    </source>
</reference>
<evidence type="ECO:0000313" key="1">
    <source>
        <dbReference type="EMBL" id="KAK0146556.1"/>
    </source>
</evidence>
<accession>A0AA47P143</accession>
<dbReference type="AlphaFoldDB" id="A0AA47P143"/>
<organism evidence="1 2">
    <name type="scientific">Merluccius polli</name>
    <name type="common">Benguela hake</name>
    <name type="synonym">Merluccius cadenati</name>
    <dbReference type="NCBI Taxonomy" id="89951"/>
    <lineage>
        <taxon>Eukaryota</taxon>
        <taxon>Metazoa</taxon>
        <taxon>Chordata</taxon>
        <taxon>Craniata</taxon>
        <taxon>Vertebrata</taxon>
        <taxon>Euteleostomi</taxon>
        <taxon>Actinopterygii</taxon>
        <taxon>Neopterygii</taxon>
        <taxon>Teleostei</taxon>
        <taxon>Neoteleostei</taxon>
        <taxon>Acanthomorphata</taxon>
        <taxon>Zeiogadaria</taxon>
        <taxon>Gadariae</taxon>
        <taxon>Gadiformes</taxon>
        <taxon>Gadoidei</taxon>
        <taxon>Merlucciidae</taxon>
        <taxon>Merluccius</taxon>
    </lineage>
</organism>
<dbReference type="Proteomes" id="UP001174136">
    <property type="component" value="Unassembled WGS sequence"/>
</dbReference>
<name>A0AA47P143_MERPO</name>